<evidence type="ECO:0000256" key="2">
    <source>
        <dbReference type="ARBA" id="ARBA00022598"/>
    </source>
</evidence>
<evidence type="ECO:0000313" key="6">
    <source>
        <dbReference type="Proteomes" id="UP000663505"/>
    </source>
</evidence>
<comment type="similarity">
    <text evidence="1">Belongs to the ATP-dependent AMP-binding enzyme family.</text>
</comment>
<dbReference type="GO" id="GO:0016878">
    <property type="term" value="F:acid-thiol ligase activity"/>
    <property type="evidence" value="ECO:0007669"/>
    <property type="project" value="UniProtKB-ARBA"/>
</dbReference>
<feature type="domain" description="AMP-dependent synthetase/ligase" evidence="3">
    <location>
        <begin position="8"/>
        <end position="392"/>
    </location>
</feature>
<evidence type="ECO:0000259" key="4">
    <source>
        <dbReference type="Pfam" id="PF13193"/>
    </source>
</evidence>
<dbReference type="Gene3D" id="3.30.300.30">
    <property type="match status" value="1"/>
</dbReference>
<protein>
    <submittedName>
        <fullName evidence="5">Long-chain-fatty-acid--CoA ligase</fullName>
    </submittedName>
</protein>
<reference evidence="5 6" key="1">
    <citation type="submission" date="2021-02" db="EMBL/GenBank/DDBJ databases">
        <title>Alicyclobacillus curvatus sp. nov. and Alicyclobacillus mengziensis sp. nov., two acidophilic bacteria isolated from acid mine drainage.</title>
        <authorList>
            <person name="Huang Y."/>
        </authorList>
    </citation>
    <scope>NUCLEOTIDE SEQUENCE [LARGE SCALE GENOMIC DNA]</scope>
    <source>
        <strain evidence="5 6">S30H14</strain>
    </source>
</reference>
<dbReference type="InterPro" id="IPR050237">
    <property type="entry name" value="ATP-dep_AMP-bd_enzyme"/>
</dbReference>
<feature type="domain" description="AMP-binding enzyme C-terminal" evidence="4">
    <location>
        <begin position="443"/>
        <end position="517"/>
    </location>
</feature>
<dbReference type="InterPro" id="IPR000873">
    <property type="entry name" value="AMP-dep_synth/lig_dom"/>
</dbReference>
<dbReference type="FunFam" id="3.30.300.30:FF:000008">
    <property type="entry name" value="2,3-dihydroxybenzoate-AMP ligase"/>
    <property type="match status" value="1"/>
</dbReference>
<dbReference type="Proteomes" id="UP000663505">
    <property type="component" value="Chromosome"/>
</dbReference>
<name>A0A9X7VWK5_9BACL</name>
<accession>A0A9X7VWK5</accession>
<keyword evidence="2 5" id="KW-0436">Ligase</keyword>
<dbReference type="InterPro" id="IPR020845">
    <property type="entry name" value="AMP-binding_CS"/>
</dbReference>
<dbReference type="PROSITE" id="PS00455">
    <property type="entry name" value="AMP_BINDING"/>
    <property type="match status" value="1"/>
</dbReference>
<dbReference type="AlphaFoldDB" id="A0A9X7VWK5"/>
<dbReference type="InterPro" id="IPR042099">
    <property type="entry name" value="ANL_N_sf"/>
</dbReference>
<dbReference type="PANTHER" id="PTHR43767">
    <property type="entry name" value="LONG-CHAIN-FATTY-ACID--COA LIGASE"/>
    <property type="match status" value="1"/>
</dbReference>
<dbReference type="Pfam" id="PF00501">
    <property type="entry name" value="AMP-binding"/>
    <property type="match status" value="1"/>
</dbReference>
<proteinExistence type="inferred from homology"/>
<evidence type="ECO:0000259" key="3">
    <source>
        <dbReference type="Pfam" id="PF00501"/>
    </source>
</evidence>
<gene>
    <name evidence="5" type="ORF">JZ786_16985</name>
</gene>
<dbReference type="InterPro" id="IPR045851">
    <property type="entry name" value="AMP-bd_C_sf"/>
</dbReference>
<sequence length="535" mass="58617">MNLTDLLEKNIEMFGEYPFIYFNDKTYSNIEVRDLANQMSVTLLELGVQPGDRVMVCMPNLPEVIIGYQAIVRAKAIIVPVMYLLHEEEIGFIMKDSETKVVLTSEAVLNKVTAAAASVTQFLRVISVDGPSRPGVDNLYQLMAVSRGHGESTGPVERTTEGIVEDHAIQGTGMNESDEENQSDDETAVILYTSGTTGKPKGVCLTHKNLYSNADSSANNGDRERGTTIGVLPLAHVYGLTVANICYLTGSAVVVFSKFDTDLLFKAIEQHKIRSFSAVPAMIHAMVMDQRSAGYDLSSLEWVGSGSAALPLTLSTAFKEKFGADVYEGYGLSEAAPVVSAHRRDLEHKPGSVGVPIPGVEVRIVDDNGRELPTGEVGELIVRGDNVTPGYYKNQEASKAALRNGWLYTGDLAKQDEDGYLYIVDRKKDLIIRGGFNIYPRDLEELLTRHPAVSEAAVIGVPSQRMGEEVVAYVVAKQGQTILEEELLTYCQEHLAKYKTPRRILIVDALPRNGVGKVLKMRLKEVARNSDLNIS</sequence>
<evidence type="ECO:0000313" key="5">
    <source>
        <dbReference type="EMBL" id="QSO46192.1"/>
    </source>
</evidence>
<dbReference type="EMBL" id="CP071182">
    <property type="protein sequence ID" value="QSO46192.1"/>
    <property type="molecule type" value="Genomic_DNA"/>
</dbReference>
<organism evidence="5 6">
    <name type="scientific">Alicyclobacillus mengziensis</name>
    <dbReference type="NCBI Taxonomy" id="2931921"/>
    <lineage>
        <taxon>Bacteria</taxon>
        <taxon>Bacillati</taxon>
        <taxon>Bacillota</taxon>
        <taxon>Bacilli</taxon>
        <taxon>Bacillales</taxon>
        <taxon>Alicyclobacillaceae</taxon>
        <taxon>Alicyclobacillus</taxon>
    </lineage>
</organism>
<dbReference type="PANTHER" id="PTHR43767:SF1">
    <property type="entry name" value="NONRIBOSOMAL PEPTIDE SYNTHASE PES1 (EUROFUNG)-RELATED"/>
    <property type="match status" value="1"/>
</dbReference>
<dbReference type="InterPro" id="IPR025110">
    <property type="entry name" value="AMP-bd_C"/>
</dbReference>
<dbReference type="Pfam" id="PF13193">
    <property type="entry name" value="AMP-binding_C"/>
    <property type="match status" value="1"/>
</dbReference>
<keyword evidence="6" id="KW-1185">Reference proteome</keyword>
<dbReference type="KEGG" id="afx:JZ786_16985"/>
<dbReference type="RefSeq" id="WP_206655562.1">
    <property type="nucleotide sequence ID" value="NZ_CP071182.1"/>
</dbReference>
<dbReference type="SUPFAM" id="SSF56801">
    <property type="entry name" value="Acetyl-CoA synthetase-like"/>
    <property type="match status" value="1"/>
</dbReference>
<dbReference type="NCBIfam" id="NF004837">
    <property type="entry name" value="PRK06187.1"/>
    <property type="match status" value="1"/>
</dbReference>
<dbReference type="Gene3D" id="3.40.50.12780">
    <property type="entry name" value="N-terminal domain of ligase-like"/>
    <property type="match status" value="1"/>
</dbReference>
<evidence type="ECO:0000256" key="1">
    <source>
        <dbReference type="ARBA" id="ARBA00006432"/>
    </source>
</evidence>